<protein>
    <submittedName>
        <fullName evidence="2">PIG-L family deacetylase</fullName>
    </submittedName>
</protein>
<organism evidence="2 3">
    <name type="scientific">Gordonia defluvii</name>
    <dbReference type="NCBI Taxonomy" id="283718"/>
    <lineage>
        <taxon>Bacteria</taxon>
        <taxon>Bacillati</taxon>
        <taxon>Actinomycetota</taxon>
        <taxon>Actinomycetes</taxon>
        <taxon>Mycobacteriales</taxon>
        <taxon>Gordoniaceae</taxon>
        <taxon>Gordonia</taxon>
    </lineage>
</organism>
<keyword evidence="3" id="KW-1185">Reference proteome</keyword>
<dbReference type="SUPFAM" id="SSF102588">
    <property type="entry name" value="LmbE-like"/>
    <property type="match status" value="1"/>
</dbReference>
<dbReference type="PANTHER" id="PTHR12993">
    <property type="entry name" value="N-ACETYLGLUCOSAMINYL-PHOSPHATIDYLINOSITOL DE-N-ACETYLASE-RELATED"/>
    <property type="match status" value="1"/>
</dbReference>
<dbReference type="Gene3D" id="3.40.50.10320">
    <property type="entry name" value="LmbE-like"/>
    <property type="match status" value="1"/>
</dbReference>
<dbReference type="InterPro" id="IPR003737">
    <property type="entry name" value="GlcNAc_PI_deacetylase-related"/>
</dbReference>
<dbReference type="PANTHER" id="PTHR12993:SF26">
    <property type="entry name" value="1D-MYO-INOSITOL 2-ACETAMIDO-2-DEOXY-ALPHA-D-GLUCOPYRANOSIDE DEACETYLASE"/>
    <property type="match status" value="1"/>
</dbReference>
<sequence length="285" mass="30943">MHVERHGLTRNVTAGDKQIPTATPPRILCVQAHPDDETIWTGGTLARHCAAGGQADVVTTTWATGAPRHRELVDALATLGLPRPPIMLGYADGGVADSSALPALVDAAFDETVAALTGHVRALRPDIILTTDAYGIYGHPDHIHTHRMCLAAAEAAAEPHLYPDAGPPWQVSSMYFVTVSQSRTQQAWEQVMTARVGGHEAGADQLTVDQAIRFGTPDDRISAVIDVRDFLEVKWRALQAHRTEFARSRTLRAIRALDEPTRAALLGWECYVRRDLVDGGRALFG</sequence>
<evidence type="ECO:0000313" key="3">
    <source>
        <dbReference type="Proteomes" id="UP001501035"/>
    </source>
</evidence>
<comment type="caution">
    <text evidence="2">The sequence shown here is derived from an EMBL/GenBank/DDBJ whole genome shotgun (WGS) entry which is preliminary data.</text>
</comment>
<name>A0ABP6LFX5_9ACTN</name>
<accession>A0ABP6LFX5</accession>
<dbReference type="EMBL" id="BAAAVS010000024">
    <property type="protein sequence ID" value="GAA3039441.1"/>
    <property type="molecule type" value="Genomic_DNA"/>
</dbReference>
<evidence type="ECO:0000313" key="2">
    <source>
        <dbReference type="EMBL" id="GAA3039441.1"/>
    </source>
</evidence>
<gene>
    <name evidence="2" type="ORF">GCM10010528_20020</name>
</gene>
<dbReference type="InterPro" id="IPR024078">
    <property type="entry name" value="LmbE-like_dom_sf"/>
</dbReference>
<dbReference type="Proteomes" id="UP001501035">
    <property type="component" value="Unassembled WGS sequence"/>
</dbReference>
<evidence type="ECO:0000256" key="1">
    <source>
        <dbReference type="ARBA" id="ARBA00022833"/>
    </source>
</evidence>
<keyword evidence="1" id="KW-0862">Zinc</keyword>
<dbReference type="Pfam" id="PF02585">
    <property type="entry name" value="PIG-L"/>
    <property type="match status" value="1"/>
</dbReference>
<proteinExistence type="predicted"/>
<reference evidence="3" key="1">
    <citation type="journal article" date="2019" name="Int. J. Syst. Evol. Microbiol.">
        <title>The Global Catalogue of Microorganisms (GCM) 10K type strain sequencing project: providing services to taxonomists for standard genome sequencing and annotation.</title>
        <authorList>
            <consortium name="The Broad Institute Genomics Platform"/>
            <consortium name="The Broad Institute Genome Sequencing Center for Infectious Disease"/>
            <person name="Wu L."/>
            <person name="Ma J."/>
        </authorList>
    </citation>
    <scope>NUCLEOTIDE SEQUENCE [LARGE SCALE GENOMIC DNA]</scope>
    <source>
        <strain evidence="3">JCM 14234</strain>
    </source>
</reference>